<evidence type="ECO:0000256" key="1">
    <source>
        <dbReference type="SAM" id="Phobius"/>
    </source>
</evidence>
<name>A0A0D3I474_EMIH1</name>
<keyword evidence="1" id="KW-0812">Transmembrane</keyword>
<dbReference type="Proteomes" id="UP000013827">
    <property type="component" value="Unassembled WGS sequence"/>
</dbReference>
<proteinExistence type="predicted"/>
<organism evidence="2 3">
    <name type="scientific">Emiliania huxleyi (strain CCMP1516)</name>
    <dbReference type="NCBI Taxonomy" id="280463"/>
    <lineage>
        <taxon>Eukaryota</taxon>
        <taxon>Haptista</taxon>
        <taxon>Haptophyta</taxon>
        <taxon>Prymnesiophyceae</taxon>
        <taxon>Isochrysidales</taxon>
        <taxon>Noelaerhabdaceae</taxon>
        <taxon>Emiliania</taxon>
    </lineage>
</organism>
<dbReference type="EnsemblProtists" id="EOD06059">
    <property type="protein sequence ID" value="EOD06059"/>
    <property type="gene ID" value="EMIHUDRAFT_250038"/>
</dbReference>
<reference evidence="3" key="1">
    <citation type="journal article" date="2013" name="Nature">
        <title>Pan genome of the phytoplankton Emiliania underpins its global distribution.</title>
        <authorList>
            <person name="Read B.A."/>
            <person name="Kegel J."/>
            <person name="Klute M.J."/>
            <person name="Kuo A."/>
            <person name="Lefebvre S.C."/>
            <person name="Maumus F."/>
            <person name="Mayer C."/>
            <person name="Miller J."/>
            <person name="Monier A."/>
            <person name="Salamov A."/>
            <person name="Young J."/>
            <person name="Aguilar M."/>
            <person name="Claverie J.M."/>
            <person name="Frickenhaus S."/>
            <person name="Gonzalez K."/>
            <person name="Herman E.K."/>
            <person name="Lin Y.C."/>
            <person name="Napier J."/>
            <person name="Ogata H."/>
            <person name="Sarno A.F."/>
            <person name="Shmutz J."/>
            <person name="Schroeder D."/>
            <person name="de Vargas C."/>
            <person name="Verret F."/>
            <person name="von Dassow P."/>
            <person name="Valentin K."/>
            <person name="Van de Peer Y."/>
            <person name="Wheeler G."/>
            <person name="Dacks J.B."/>
            <person name="Delwiche C.F."/>
            <person name="Dyhrman S.T."/>
            <person name="Glockner G."/>
            <person name="John U."/>
            <person name="Richards T."/>
            <person name="Worden A.Z."/>
            <person name="Zhang X."/>
            <person name="Grigoriev I.V."/>
            <person name="Allen A.E."/>
            <person name="Bidle K."/>
            <person name="Borodovsky M."/>
            <person name="Bowler C."/>
            <person name="Brownlee C."/>
            <person name="Cock J.M."/>
            <person name="Elias M."/>
            <person name="Gladyshev V.N."/>
            <person name="Groth M."/>
            <person name="Guda C."/>
            <person name="Hadaegh A."/>
            <person name="Iglesias-Rodriguez M.D."/>
            <person name="Jenkins J."/>
            <person name="Jones B.M."/>
            <person name="Lawson T."/>
            <person name="Leese F."/>
            <person name="Lindquist E."/>
            <person name="Lobanov A."/>
            <person name="Lomsadze A."/>
            <person name="Malik S.B."/>
            <person name="Marsh M.E."/>
            <person name="Mackinder L."/>
            <person name="Mock T."/>
            <person name="Mueller-Roeber B."/>
            <person name="Pagarete A."/>
            <person name="Parker M."/>
            <person name="Probert I."/>
            <person name="Quesneville H."/>
            <person name="Raines C."/>
            <person name="Rensing S.A."/>
            <person name="Riano-Pachon D.M."/>
            <person name="Richier S."/>
            <person name="Rokitta S."/>
            <person name="Shiraiwa Y."/>
            <person name="Soanes D.M."/>
            <person name="van der Giezen M."/>
            <person name="Wahlund T.M."/>
            <person name="Williams B."/>
            <person name="Wilson W."/>
            <person name="Wolfe G."/>
            <person name="Wurch L.L."/>
        </authorList>
    </citation>
    <scope>NUCLEOTIDE SEQUENCE</scope>
</reference>
<dbReference type="PaxDb" id="2903-EOD06059"/>
<dbReference type="KEGG" id="ehx:EMIHUDRAFT_250038"/>
<feature type="transmembrane region" description="Helical" evidence="1">
    <location>
        <begin position="134"/>
        <end position="156"/>
    </location>
</feature>
<feature type="transmembrane region" description="Helical" evidence="1">
    <location>
        <begin position="43"/>
        <end position="65"/>
    </location>
</feature>
<evidence type="ECO:0000313" key="2">
    <source>
        <dbReference type="EnsemblProtists" id="EOD06059"/>
    </source>
</evidence>
<sequence>MAIGILPAVACPSTATAPSDTVAESLGFAQTSFVPCWRVRCHAFLRFSTFIVFVGAIAVVAVGAAEPSVVVDGTALVFRLPRFLYGRGDAGLGRLSGTIFDASAVPQTWTDAKWQSILAYLRNGGSAWKQRREAVATVWTAVVSGMVAVVCLADLYEICSGSALCSVQGGEPRAYYS</sequence>
<evidence type="ECO:0000313" key="3">
    <source>
        <dbReference type="Proteomes" id="UP000013827"/>
    </source>
</evidence>
<reference evidence="2" key="2">
    <citation type="submission" date="2024-10" db="UniProtKB">
        <authorList>
            <consortium name="EnsemblProtists"/>
        </authorList>
    </citation>
    <scope>IDENTIFICATION</scope>
</reference>
<dbReference type="AlphaFoldDB" id="A0A0D3I474"/>
<keyword evidence="1" id="KW-1133">Transmembrane helix</keyword>
<protein>
    <submittedName>
        <fullName evidence="2">Uncharacterized protein</fullName>
    </submittedName>
</protein>
<dbReference type="GeneID" id="17252209"/>
<dbReference type="RefSeq" id="XP_005758488.1">
    <property type="nucleotide sequence ID" value="XM_005758431.1"/>
</dbReference>
<dbReference type="HOGENOM" id="CLU_130152_0_0_1"/>
<keyword evidence="3" id="KW-1185">Reference proteome</keyword>
<keyword evidence="1" id="KW-0472">Membrane</keyword>
<accession>A0A0D3I474</accession>